<dbReference type="InterPro" id="IPR005801">
    <property type="entry name" value="ADC_synthase"/>
</dbReference>
<evidence type="ECO:0000256" key="2">
    <source>
        <dbReference type="ARBA" id="ARBA00005297"/>
    </source>
</evidence>
<dbReference type="InterPro" id="IPR015890">
    <property type="entry name" value="Chorismate_C"/>
</dbReference>
<gene>
    <name evidence="8" type="ORF">CYPRO_1680</name>
</gene>
<evidence type="ECO:0000256" key="4">
    <source>
        <dbReference type="ARBA" id="ARBA00023235"/>
    </source>
</evidence>
<evidence type="ECO:0000313" key="9">
    <source>
        <dbReference type="Proteomes" id="UP000254808"/>
    </source>
</evidence>
<evidence type="ECO:0000313" key="8">
    <source>
        <dbReference type="EMBL" id="AXJ00931.1"/>
    </source>
</evidence>
<evidence type="ECO:0000256" key="1">
    <source>
        <dbReference type="ARBA" id="ARBA00000799"/>
    </source>
</evidence>
<feature type="domain" description="Chorismate-utilising enzyme C-terminal" evidence="7">
    <location>
        <begin position="240"/>
        <end position="493"/>
    </location>
</feature>
<dbReference type="GO" id="GO:0008909">
    <property type="term" value="F:isochorismate synthase activity"/>
    <property type="evidence" value="ECO:0007669"/>
    <property type="project" value="UniProtKB-EC"/>
</dbReference>
<accession>A0A345UKC9</accession>
<reference evidence="8 9" key="1">
    <citation type="submission" date="2018-03" db="EMBL/GenBank/DDBJ databases">
        <title>Phenotypic and genomic properties of Cyclonatronum proteinivorum gen. nov., sp. nov., a haloalkaliphilic bacteroidete from soda lakes possessing Na+-translocating rhodopsin.</title>
        <authorList>
            <person name="Toshchakov S.V."/>
            <person name="Korzhenkov A."/>
            <person name="Samarov N.I."/>
            <person name="Kublanov I.V."/>
            <person name="Muntyan M.S."/>
            <person name="Sorokin D.Y."/>
        </authorList>
    </citation>
    <scope>NUCLEOTIDE SEQUENCE [LARGE SCALE GENOMIC DNA]</scope>
    <source>
        <strain evidence="8 9">Omega</strain>
    </source>
</reference>
<dbReference type="OrthoDB" id="9806579at2"/>
<dbReference type="InterPro" id="IPR004561">
    <property type="entry name" value="IsoChor_synthase"/>
</dbReference>
<dbReference type="SUPFAM" id="SSF56322">
    <property type="entry name" value="ADC synthase"/>
    <property type="match status" value="1"/>
</dbReference>
<dbReference type="EMBL" id="CP027806">
    <property type="protein sequence ID" value="AXJ00931.1"/>
    <property type="molecule type" value="Genomic_DNA"/>
</dbReference>
<evidence type="ECO:0000256" key="6">
    <source>
        <dbReference type="SAM" id="Coils"/>
    </source>
</evidence>
<feature type="coiled-coil region" evidence="6">
    <location>
        <begin position="345"/>
        <end position="372"/>
    </location>
</feature>
<keyword evidence="4 8" id="KW-0413">Isomerase</keyword>
<evidence type="ECO:0000256" key="3">
    <source>
        <dbReference type="ARBA" id="ARBA00012824"/>
    </source>
</evidence>
<dbReference type="EC" id="5.4.4.2" evidence="3"/>
<dbReference type="NCBIfam" id="TIGR00543">
    <property type="entry name" value="isochor_syn"/>
    <property type="match status" value="1"/>
</dbReference>
<organism evidence="8 9">
    <name type="scientific">Cyclonatronum proteinivorum</name>
    <dbReference type="NCBI Taxonomy" id="1457365"/>
    <lineage>
        <taxon>Bacteria</taxon>
        <taxon>Pseudomonadati</taxon>
        <taxon>Balneolota</taxon>
        <taxon>Balneolia</taxon>
        <taxon>Balneolales</taxon>
        <taxon>Cyclonatronaceae</taxon>
        <taxon>Cyclonatronum</taxon>
    </lineage>
</organism>
<evidence type="ECO:0000256" key="5">
    <source>
        <dbReference type="ARBA" id="ARBA00041564"/>
    </source>
</evidence>
<keyword evidence="9" id="KW-1185">Reference proteome</keyword>
<dbReference type="PANTHER" id="PTHR42839:SF2">
    <property type="entry name" value="ISOCHORISMATE SYNTHASE ENTC"/>
    <property type="match status" value="1"/>
</dbReference>
<name>A0A345UKC9_9BACT</name>
<sequence length="504" mass="56526">MIRTKTSDLHTKADNNRSVLPLQDDADFVACAKEAVQLTKVAKEPVIFSVTVSFESIDPLAVLEILAESDQFQYYWEHPEERLALSAGRAIRTISCKGKCPKANTNGAFTDRFSGTSEAIKAVCEDIVEYSAIRHSLAGVHFLGGFSFFDRQDAQAWKNFHAADFVVPEWSFVRDGKLCLLTVNKEVPRNVNAEKLTEGIRATIDRMATQLLKSTSAALYETSSHKSDTPEVIEEPDSLENWIESINEAKNLIRLGILSKIVLSRMLRIRLSGRQQPTRILNQLRNEYPSCYTFMMRPEGKTAFVGSTPERLLSIRSNYILTEGLAGSISRGKSATEDTILEKQLLNSEKDLEEHRLVVEDIREKLRNFCDEVNHPPQPGIKKFTNVQHLYTPISAWTNNKYDPFVILQSLHPTPAVGGVPSRKALGLIPEYELYERGWYAGPVGWLNSKGRGEFVVAIRSGLITEHEALFYAGCGIVQDSDPVAEWEETKLKLIPMLTAINHA</sequence>
<dbReference type="AlphaFoldDB" id="A0A345UKC9"/>
<dbReference type="Pfam" id="PF00425">
    <property type="entry name" value="Chorismate_bind"/>
    <property type="match status" value="1"/>
</dbReference>
<dbReference type="Proteomes" id="UP000254808">
    <property type="component" value="Chromosome"/>
</dbReference>
<evidence type="ECO:0000259" key="7">
    <source>
        <dbReference type="Pfam" id="PF00425"/>
    </source>
</evidence>
<dbReference type="PANTHER" id="PTHR42839">
    <property type="entry name" value="ISOCHORISMATE SYNTHASE ENTC"/>
    <property type="match status" value="1"/>
</dbReference>
<comment type="catalytic activity">
    <reaction evidence="1">
        <text>chorismate = isochorismate</text>
        <dbReference type="Rhea" id="RHEA:18985"/>
        <dbReference type="ChEBI" id="CHEBI:29748"/>
        <dbReference type="ChEBI" id="CHEBI:29780"/>
        <dbReference type="EC" id="5.4.4.2"/>
    </reaction>
</comment>
<comment type="similarity">
    <text evidence="2">Belongs to the isochorismate synthase family.</text>
</comment>
<keyword evidence="6" id="KW-0175">Coiled coil</keyword>
<proteinExistence type="inferred from homology"/>
<dbReference type="RefSeq" id="WP_114984178.1">
    <property type="nucleotide sequence ID" value="NZ_CP027806.1"/>
</dbReference>
<dbReference type="Gene3D" id="3.60.120.10">
    <property type="entry name" value="Anthranilate synthase"/>
    <property type="match status" value="1"/>
</dbReference>
<dbReference type="KEGG" id="cprv:CYPRO_1680"/>
<protein>
    <recommendedName>
        <fullName evidence="3">isochorismate synthase</fullName>
        <ecNumber evidence="3">5.4.4.2</ecNumber>
    </recommendedName>
    <alternativeName>
        <fullName evidence="5">Isochorismate mutase</fullName>
    </alternativeName>
</protein>